<reference evidence="1 2" key="1">
    <citation type="submission" date="2022-05" db="EMBL/GenBank/DDBJ databases">
        <authorList>
            <consortium name="Genoscope - CEA"/>
            <person name="William W."/>
        </authorList>
    </citation>
    <scope>NUCLEOTIDE SEQUENCE [LARGE SCALE GENOMIC DNA]</scope>
</reference>
<evidence type="ECO:0008006" key="3">
    <source>
        <dbReference type="Google" id="ProtNLM"/>
    </source>
</evidence>
<name>A0ABN8RC23_9CNID</name>
<proteinExistence type="predicted"/>
<dbReference type="PANTHER" id="PTHR34239:SF2">
    <property type="entry name" value="TRANSPOSABLE ELEMENT P TRANSPOSASE_THAP9 CONSERVED DOMAIN-CONTAINING PROTEIN"/>
    <property type="match status" value="1"/>
</dbReference>
<dbReference type="PANTHER" id="PTHR34239">
    <property type="entry name" value="APPLE DOMAIN-CONTAINING PROTEIN"/>
    <property type="match status" value="1"/>
</dbReference>
<dbReference type="Proteomes" id="UP001159427">
    <property type="component" value="Unassembled WGS sequence"/>
</dbReference>
<evidence type="ECO:0000313" key="2">
    <source>
        <dbReference type="Proteomes" id="UP001159427"/>
    </source>
</evidence>
<comment type="caution">
    <text evidence="1">The sequence shown here is derived from an EMBL/GenBank/DDBJ whole genome shotgun (WGS) entry which is preliminary data.</text>
</comment>
<accession>A0ABN8RC23</accession>
<organism evidence="1 2">
    <name type="scientific">Porites evermanni</name>
    <dbReference type="NCBI Taxonomy" id="104178"/>
    <lineage>
        <taxon>Eukaryota</taxon>
        <taxon>Metazoa</taxon>
        <taxon>Cnidaria</taxon>
        <taxon>Anthozoa</taxon>
        <taxon>Hexacorallia</taxon>
        <taxon>Scleractinia</taxon>
        <taxon>Fungiina</taxon>
        <taxon>Poritidae</taxon>
        <taxon>Porites</taxon>
    </lineage>
</organism>
<protein>
    <recommendedName>
        <fullName evidence="3">Tropomodulin</fullName>
    </recommendedName>
</protein>
<keyword evidence="2" id="KW-1185">Reference proteome</keyword>
<dbReference type="EMBL" id="CALNXI010001709">
    <property type="protein sequence ID" value="CAH3175447.1"/>
    <property type="molecule type" value="Genomic_DNA"/>
</dbReference>
<evidence type="ECO:0000313" key="1">
    <source>
        <dbReference type="EMBL" id="CAH3175447.1"/>
    </source>
</evidence>
<sequence>MGVSCAVPSPYQPTIPESTAGLGEGLLQELPASIAQLTQASLSQTEAFKNLEDLLLLPDPQEELSDKEEPNHDAVDQTATVNALLDTNKGAQVAKSADGQDQRSMTEQDIIDSLTQALKSKPKKSPPIDAKIASLVDDNLTEDLSADMAREKGEKYAPPENCKHLQAITINEEIWDLMSRKNKSIDLAFQKVQEPLVEGLSALAILSDCLEKDVQSSKTTNTREVLNQVMDAIAILGNANWRLNMKRREIIKPELNPPYTRL</sequence>
<gene>
    <name evidence="1" type="ORF">PEVE_00010135</name>
</gene>